<evidence type="ECO:0000313" key="2">
    <source>
        <dbReference type="Proteomes" id="UP000305517"/>
    </source>
</evidence>
<name>A0A5R8WJN5_9BACT</name>
<keyword evidence="2" id="KW-1185">Reference proteome</keyword>
<evidence type="ECO:0000313" key="1">
    <source>
        <dbReference type="EMBL" id="TLM88900.1"/>
    </source>
</evidence>
<comment type="caution">
    <text evidence="1">The sequence shown here is derived from an EMBL/GenBank/DDBJ whole genome shotgun (WGS) entry which is preliminary data.</text>
</comment>
<dbReference type="Proteomes" id="UP000305517">
    <property type="component" value="Unassembled WGS sequence"/>
</dbReference>
<gene>
    <name evidence="1" type="ORF">FDY95_22215</name>
</gene>
<protein>
    <submittedName>
        <fullName evidence="1">Uncharacterized protein</fullName>
    </submittedName>
</protein>
<accession>A0A5R8WJN5</accession>
<dbReference type="AlphaFoldDB" id="A0A5R8WJN5"/>
<reference evidence="1 2" key="1">
    <citation type="submission" date="2019-05" db="EMBL/GenBank/DDBJ databases">
        <title>Hymenobacter edaphi sp. nov., isolated from abandoned arsenic-contaminated farmland soil.</title>
        <authorList>
            <person name="Nie L."/>
        </authorList>
    </citation>
    <scope>NUCLEOTIDE SEQUENCE [LARGE SCALE GENOMIC DNA]</scope>
    <source>
        <strain evidence="1 2">1-3-3-8</strain>
    </source>
</reference>
<dbReference type="OrthoDB" id="887025at2"/>
<dbReference type="RefSeq" id="WP_138081154.1">
    <property type="nucleotide sequence ID" value="NZ_VAJM01000015.1"/>
</dbReference>
<proteinExistence type="predicted"/>
<sequence>MPVTPKMPPAAALTCKLEALRAELRCILQHPAIAPVRRQAAEAFICQCTDAVRLEQWLALAVTECGQWEERVLAMEEKPER</sequence>
<organism evidence="1 2">
    <name type="scientific">Hymenobacter jeollabukensis</name>
    <dbReference type="NCBI Taxonomy" id="2025313"/>
    <lineage>
        <taxon>Bacteria</taxon>
        <taxon>Pseudomonadati</taxon>
        <taxon>Bacteroidota</taxon>
        <taxon>Cytophagia</taxon>
        <taxon>Cytophagales</taxon>
        <taxon>Hymenobacteraceae</taxon>
        <taxon>Hymenobacter</taxon>
    </lineage>
</organism>
<dbReference type="EMBL" id="VAJM01000015">
    <property type="protein sequence ID" value="TLM88900.1"/>
    <property type="molecule type" value="Genomic_DNA"/>
</dbReference>